<gene>
    <name evidence="4" type="ORF">SBRY_110249</name>
</gene>
<feature type="domain" description="Enoyl reductase (ER)" evidence="3">
    <location>
        <begin position="8"/>
        <end position="313"/>
    </location>
</feature>
<comment type="caution">
    <text evidence="4">The sequence shown here is derived from an EMBL/GenBank/DDBJ whole genome shotgun (WGS) entry which is preliminary data.</text>
</comment>
<dbReference type="InterPro" id="IPR013154">
    <property type="entry name" value="ADH-like_N"/>
</dbReference>
<organism evidence="4 5">
    <name type="scientific">Actinacidiphila bryophytorum</name>
    <dbReference type="NCBI Taxonomy" id="1436133"/>
    <lineage>
        <taxon>Bacteria</taxon>
        <taxon>Bacillati</taxon>
        <taxon>Actinomycetota</taxon>
        <taxon>Actinomycetes</taxon>
        <taxon>Kitasatosporales</taxon>
        <taxon>Streptomycetaceae</taxon>
        <taxon>Actinacidiphila</taxon>
    </lineage>
</organism>
<evidence type="ECO:0000313" key="5">
    <source>
        <dbReference type="Proteomes" id="UP001153328"/>
    </source>
</evidence>
<proteinExistence type="predicted"/>
<dbReference type="Gene3D" id="3.40.50.720">
    <property type="entry name" value="NAD(P)-binding Rossmann-like Domain"/>
    <property type="match status" value="1"/>
</dbReference>
<sequence>MKAVVMDGVGQYGVADLPEPVPGAGEVAIRVAYAGVQWGDVLVRDGHIPLARPFVPGFEAAGRIVAVGEGVAPGRVGEEVVALVEGGACAEVVVAPDVLAVGVGDAPLRDAAALGWAGPTAYDLVAQVGRVREGDRVLVHAAAGGVGSLAAQVARAAGAASVVGVAGSRARAAYAEGFGHDRVVTRDAFPQALGEDRFDVVLDPVGGATRTANLALLAPHGRLAVYGSLGGAEPVQVPADELLMRGVSVLTYNSALLARTHPARLAASVRHVLGLLGARTLRVGLGAELPLDAVAAAVAGLATGTAAPGKTLLHVS</sequence>
<dbReference type="InterPro" id="IPR002364">
    <property type="entry name" value="Quin_OxRdtase/zeta-crystal_CS"/>
</dbReference>
<dbReference type="Pfam" id="PF08240">
    <property type="entry name" value="ADH_N"/>
    <property type="match status" value="1"/>
</dbReference>
<dbReference type="PANTHER" id="PTHR48106:SF18">
    <property type="entry name" value="QUINONE OXIDOREDUCTASE PIG3"/>
    <property type="match status" value="1"/>
</dbReference>
<dbReference type="GO" id="GO:0008270">
    <property type="term" value="F:zinc ion binding"/>
    <property type="evidence" value="ECO:0007669"/>
    <property type="project" value="InterPro"/>
</dbReference>
<keyword evidence="2" id="KW-0560">Oxidoreductase</keyword>
<dbReference type="RefSeq" id="WP_205048436.1">
    <property type="nucleotide sequence ID" value="NZ_CAJVAX010000003.1"/>
</dbReference>
<dbReference type="PANTHER" id="PTHR48106">
    <property type="entry name" value="QUINONE OXIDOREDUCTASE PIG3-RELATED"/>
    <property type="match status" value="1"/>
</dbReference>
<name>A0A9W4E8I4_9ACTN</name>
<dbReference type="Gene3D" id="3.90.180.10">
    <property type="entry name" value="Medium-chain alcohol dehydrogenases, catalytic domain"/>
    <property type="match status" value="1"/>
</dbReference>
<dbReference type="InterPro" id="IPR036291">
    <property type="entry name" value="NAD(P)-bd_dom_sf"/>
</dbReference>
<dbReference type="PROSITE" id="PS01162">
    <property type="entry name" value="QOR_ZETA_CRYSTAL"/>
    <property type="match status" value="1"/>
</dbReference>
<keyword evidence="1" id="KW-0521">NADP</keyword>
<dbReference type="GO" id="GO:0070402">
    <property type="term" value="F:NADPH binding"/>
    <property type="evidence" value="ECO:0007669"/>
    <property type="project" value="TreeGrafter"/>
</dbReference>
<dbReference type="InterPro" id="IPR013149">
    <property type="entry name" value="ADH-like_C"/>
</dbReference>
<dbReference type="Pfam" id="PF00107">
    <property type="entry name" value="ADH_zinc_N"/>
    <property type="match status" value="1"/>
</dbReference>
<protein>
    <submittedName>
        <fullName evidence="4">NADPH2:quinone reductase</fullName>
    </submittedName>
</protein>
<dbReference type="InterPro" id="IPR020843">
    <property type="entry name" value="ER"/>
</dbReference>
<evidence type="ECO:0000313" key="4">
    <source>
        <dbReference type="EMBL" id="CAG7616994.1"/>
    </source>
</evidence>
<dbReference type="InterPro" id="IPR011032">
    <property type="entry name" value="GroES-like_sf"/>
</dbReference>
<dbReference type="Proteomes" id="UP001153328">
    <property type="component" value="Unassembled WGS sequence"/>
</dbReference>
<evidence type="ECO:0000256" key="1">
    <source>
        <dbReference type="ARBA" id="ARBA00022857"/>
    </source>
</evidence>
<accession>A0A9W4E8I4</accession>
<keyword evidence="5" id="KW-1185">Reference proteome</keyword>
<dbReference type="SUPFAM" id="SSF50129">
    <property type="entry name" value="GroES-like"/>
    <property type="match status" value="1"/>
</dbReference>
<dbReference type="EMBL" id="CAJVAX010000003">
    <property type="protein sequence ID" value="CAG7616994.1"/>
    <property type="molecule type" value="Genomic_DNA"/>
</dbReference>
<reference evidence="4" key="1">
    <citation type="submission" date="2021-06" db="EMBL/GenBank/DDBJ databases">
        <authorList>
            <person name="Arsene-Ploetze F."/>
        </authorList>
    </citation>
    <scope>NUCLEOTIDE SEQUENCE</scope>
    <source>
        <strain evidence="4">SBRY1</strain>
    </source>
</reference>
<dbReference type="AlphaFoldDB" id="A0A9W4E8I4"/>
<evidence type="ECO:0000259" key="3">
    <source>
        <dbReference type="SMART" id="SM00829"/>
    </source>
</evidence>
<dbReference type="SUPFAM" id="SSF51735">
    <property type="entry name" value="NAD(P)-binding Rossmann-fold domains"/>
    <property type="match status" value="1"/>
</dbReference>
<dbReference type="GO" id="GO:0016651">
    <property type="term" value="F:oxidoreductase activity, acting on NAD(P)H"/>
    <property type="evidence" value="ECO:0007669"/>
    <property type="project" value="TreeGrafter"/>
</dbReference>
<evidence type="ECO:0000256" key="2">
    <source>
        <dbReference type="ARBA" id="ARBA00023002"/>
    </source>
</evidence>
<dbReference type="SMART" id="SM00829">
    <property type="entry name" value="PKS_ER"/>
    <property type="match status" value="1"/>
</dbReference>